<name>A0AAW5JUD2_9FIRM</name>
<dbReference type="PANTHER" id="PTHR16943">
    <property type="entry name" value="2-METHYLCITRATE DEHYDRATASE-RELATED"/>
    <property type="match status" value="1"/>
</dbReference>
<dbReference type="InterPro" id="IPR045336">
    <property type="entry name" value="MmgE_PrpD_N"/>
</dbReference>
<accession>A0AAW5JUD2</accession>
<dbReference type="PANTHER" id="PTHR16943:SF8">
    <property type="entry name" value="2-METHYLCITRATE DEHYDRATASE"/>
    <property type="match status" value="1"/>
</dbReference>
<dbReference type="Proteomes" id="UP001204562">
    <property type="component" value="Unassembled WGS sequence"/>
</dbReference>
<dbReference type="Pfam" id="PF03972">
    <property type="entry name" value="MmgE_PrpD_N"/>
    <property type="match status" value="1"/>
</dbReference>
<dbReference type="EMBL" id="JANFYS010000019">
    <property type="protein sequence ID" value="MCQ4770780.1"/>
    <property type="molecule type" value="Genomic_DNA"/>
</dbReference>
<dbReference type="InterPro" id="IPR042183">
    <property type="entry name" value="MmgE/PrpD_sf_1"/>
</dbReference>
<sequence>MLTQQLSDFLHGLRYQDLPEQAVDSAKMCVEDLIGVAFAGSVLPQGKIWRRYISQQPQRPEATVWDGRLSRFSCENAAALNAAYSHVIDMDDVHNSSITHLGVVTIPTALAVGQKHHSSGREILAAIAAGYEAGARIGEAINPGAYHYWHTTGVVGSFSSAVAAGKLLGLTPEQFLSAMGSAGTQSAGLWQFIQDGAMSKTLHTANATLCGIRSAELAALGFTAARDILGGERGFLGAMTADHHPEALTRGLGSQPYQIQTNSFKPYACCRHTHSADYCVELLKKKYALDPARIVRITDYTYQVAKDNVDAPAPATPYGFKFSVQYCIAAAFLYGSLTDEVFSADKTNAPAARALMDKVTVVVDPALEGLYQADHNQWPHRLEVELDDGTRLIQQVEYPFGDFNNPFTWDDTHTKFFAVTKGILPRAEAEELTRRIAALEELNDINDLFSLPCAAVV</sequence>
<reference evidence="4" key="1">
    <citation type="submission" date="2022-06" db="EMBL/GenBank/DDBJ databases">
        <title>Isolation of gut microbiota from human fecal samples.</title>
        <authorList>
            <person name="Pamer E.G."/>
            <person name="Barat B."/>
            <person name="Waligurski E."/>
            <person name="Medina S."/>
            <person name="Paddock L."/>
            <person name="Mostad J."/>
        </authorList>
    </citation>
    <scope>NUCLEOTIDE SEQUENCE</scope>
    <source>
        <strain evidence="4">DFI.9.91</strain>
    </source>
</reference>
<dbReference type="InterPro" id="IPR005656">
    <property type="entry name" value="MmgE_PrpD"/>
</dbReference>
<dbReference type="Pfam" id="PF19305">
    <property type="entry name" value="MmgE_PrpD_C"/>
    <property type="match status" value="1"/>
</dbReference>
<gene>
    <name evidence="4" type="ORF">NE579_09920</name>
</gene>
<dbReference type="InterPro" id="IPR036148">
    <property type="entry name" value="MmgE/PrpD_sf"/>
</dbReference>
<feature type="domain" description="MmgE/PrpD N-terminal" evidence="2">
    <location>
        <begin position="4"/>
        <end position="246"/>
    </location>
</feature>
<dbReference type="RefSeq" id="WP_256304134.1">
    <property type="nucleotide sequence ID" value="NZ_JANFYS010000019.1"/>
</dbReference>
<dbReference type="InterPro" id="IPR045337">
    <property type="entry name" value="MmgE_PrpD_C"/>
</dbReference>
<proteinExistence type="inferred from homology"/>
<evidence type="ECO:0000313" key="4">
    <source>
        <dbReference type="EMBL" id="MCQ4770780.1"/>
    </source>
</evidence>
<feature type="domain" description="MmgE/PrpD C-terminal" evidence="3">
    <location>
        <begin position="267"/>
        <end position="435"/>
    </location>
</feature>
<dbReference type="InterPro" id="IPR042188">
    <property type="entry name" value="MmgE/PrpD_sf_2"/>
</dbReference>
<protein>
    <submittedName>
        <fullName evidence="4">MmgE/PrpD family protein</fullName>
    </submittedName>
</protein>
<dbReference type="Gene3D" id="1.10.4100.10">
    <property type="entry name" value="2-methylcitrate dehydratase PrpD"/>
    <property type="match status" value="1"/>
</dbReference>
<comment type="caution">
    <text evidence="4">The sequence shown here is derived from an EMBL/GenBank/DDBJ whole genome shotgun (WGS) entry which is preliminary data.</text>
</comment>
<evidence type="ECO:0000259" key="2">
    <source>
        <dbReference type="Pfam" id="PF03972"/>
    </source>
</evidence>
<evidence type="ECO:0000259" key="3">
    <source>
        <dbReference type="Pfam" id="PF19305"/>
    </source>
</evidence>
<dbReference type="Gene3D" id="3.30.1330.120">
    <property type="entry name" value="2-methylcitrate dehydratase PrpD"/>
    <property type="match status" value="1"/>
</dbReference>
<dbReference type="GO" id="GO:0016829">
    <property type="term" value="F:lyase activity"/>
    <property type="evidence" value="ECO:0007669"/>
    <property type="project" value="InterPro"/>
</dbReference>
<comment type="similarity">
    <text evidence="1">Belongs to the PrpD family.</text>
</comment>
<evidence type="ECO:0000256" key="1">
    <source>
        <dbReference type="ARBA" id="ARBA00006174"/>
    </source>
</evidence>
<dbReference type="SUPFAM" id="SSF103378">
    <property type="entry name" value="2-methylcitrate dehydratase PrpD"/>
    <property type="match status" value="1"/>
</dbReference>
<dbReference type="AlphaFoldDB" id="A0AAW5JUD2"/>
<evidence type="ECO:0000313" key="5">
    <source>
        <dbReference type="Proteomes" id="UP001204562"/>
    </source>
</evidence>
<organism evidence="4 5">
    <name type="scientific">Intestinimonas massiliensis</name>
    <name type="common">ex Afouda et al. 2020</name>
    <dbReference type="NCBI Taxonomy" id="1673721"/>
    <lineage>
        <taxon>Bacteria</taxon>
        <taxon>Bacillati</taxon>
        <taxon>Bacillota</taxon>
        <taxon>Clostridia</taxon>
        <taxon>Eubacteriales</taxon>
        <taxon>Intestinimonas</taxon>
    </lineage>
</organism>